<name>A0A124REC2_9BURK</name>
<dbReference type="EMBL" id="LOXM01000009">
    <property type="protein sequence ID" value="KVG76696.1"/>
    <property type="molecule type" value="Genomic_DNA"/>
</dbReference>
<accession>A0A124REC2</accession>
<keyword evidence="1" id="KW-1133">Transmembrane helix</keyword>
<gene>
    <name evidence="2" type="ORF">WJ33_13535</name>
</gene>
<evidence type="ECO:0000313" key="2">
    <source>
        <dbReference type="EMBL" id="KVG76696.1"/>
    </source>
</evidence>
<proteinExistence type="predicted"/>
<dbReference type="Proteomes" id="UP000064029">
    <property type="component" value="Unassembled WGS sequence"/>
</dbReference>
<organism evidence="2 3">
    <name type="scientific">Burkholderia ubonensis</name>
    <dbReference type="NCBI Taxonomy" id="101571"/>
    <lineage>
        <taxon>Bacteria</taxon>
        <taxon>Pseudomonadati</taxon>
        <taxon>Pseudomonadota</taxon>
        <taxon>Betaproteobacteria</taxon>
        <taxon>Burkholderiales</taxon>
        <taxon>Burkholderiaceae</taxon>
        <taxon>Burkholderia</taxon>
        <taxon>Burkholderia cepacia complex</taxon>
    </lineage>
</organism>
<sequence length="71" mass="7402">MERAGRTTAREFSALQTAAPHLGTTVAFALSAWLLGGRTVTLAGIAPLLWASLIGALALPAYLRLLRAGRA</sequence>
<comment type="caution">
    <text evidence="2">The sequence shown here is derived from an EMBL/GenBank/DDBJ whole genome shotgun (WGS) entry which is preliminary data.</text>
</comment>
<dbReference type="RefSeq" id="WP_059748940.1">
    <property type="nucleotide sequence ID" value="NZ_CP013416.1"/>
</dbReference>
<feature type="transmembrane region" description="Helical" evidence="1">
    <location>
        <begin position="12"/>
        <end position="35"/>
    </location>
</feature>
<evidence type="ECO:0000313" key="3">
    <source>
        <dbReference type="Proteomes" id="UP000064029"/>
    </source>
</evidence>
<keyword evidence="1" id="KW-0472">Membrane</keyword>
<keyword evidence="1" id="KW-0812">Transmembrane</keyword>
<feature type="transmembrane region" description="Helical" evidence="1">
    <location>
        <begin position="41"/>
        <end position="63"/>
    </location>
</feature>
<protein>
    <submittedName>
        <fullName evidence="2">Uncharacterized protein</fullName>
    </submittedName>
</protein>
<evidence type="ECO:0000256" key="1">
    <source>
        <dbReference type="SAM" id="Phobius"/>
    </source>
</evidence>
<reference evidence="2 3" key="1">
    <citation type="submission" date="2015-11" db="EMBL/GenBank/DDBJ databases">
        <title>Expanding the genomic diversity of Burkholderia species for the development of highly accurate diagnostics.</title>
        <authorList>
            <person name="Sahl J."/>
            <person name="Keim P."/>
            <person name="Wagner D."/>
        </authorList>
    </citation>
    <scope>NUCLEOTIDE SEQUENCE [LARGE SCALE GENOMIC DNA]</scope>
    <source>
        <strain evidence="2 3">MSMB2036</strain>
    </source>
</reference>
<dbReference type="OrthoDB" id="553667at80840"/>
<dbReference type="AlphaFoldDB" id="A0A124REC2"/>